<keyword evidence="8" id="KW-1185">Reference proteome</keyword>
<dbReference type="PANTHER" id="PTHR23240:SF6">
    <property type="entry name" value="DNA CROSS-LINK REPAIR 1A PROTEIN"/>
    <property type="match status" value="1"/>
</dbReference>
<accession>A0A1B7TDG1</accession>
<dbReference type="SUPFAM" id="SSF56281">
    <property type="entry name" value="Metallo-hydrolase/oxidoreductase"/>
    <property type="match status" value="1"/>
</dbReference>
<dbReference type="Proteomes" id="UP000092321">
    <property type="component" value="Unassembled WGS sequence"/>
</dbReference>
<dbReference type="Gene3D" id="3.60.15.10">
    <property type="entry name" value="Ribonuclease Z/Hydroxyacylglutathione hydrolase-like"/>
    <property type="match status" value="1"/>
</dbReference>
<comment type="caution">
    <text evidence="7">The sequence shown here is derived from an EMBL/GenBank/DDBJ whole genome shotgun (WGS) entry which is preliminary data.</text>
</comment>
<proteinExistence type="inferred from homology"/>
<evidence type="ECO:0000256" key="3">
    <source>
        <dbReference type="ARBA" id="ARBA00022763"/>
    </source>
</evidence>
<comment type="subcellular location">
    <subcellularLocation>
        <location evidence="1">Nucleus</location>
    </subcellularLocation>
</comment>
<dbReference type="InterPro" id="IPR011084">
    <property type="entry name" value="DRMBL"/>
</dbReference>
<dbReference type="PANTHER" id="PTHR23240">
    <property type="entry name" value="DNA CROSS-LINK REPAIR PROTEIN PSO2/SNM1-RELATED"/>
    <property type="match status" value="1"/>
</dbReference>
<dbReference type="OrthoDB" id="262529at2759"/>
<dbReference type="GO" id="GO:0003684">
    <property type="term" value="F:damaged DNA binding"/>
    <property type="evidence" value="ECO:0007669"/>
    <property type="project" value="TreeGrafter"/>
</dbReference>
<dbReference type="InterPro" id="IPR036866">
    <property type="entry name" value="RibonucZ/Hydroxyglut_hydro"/>
</dbReference>
<protein>
    <recommendedName>
        <fullName evidence="6">DNA repair metallo-beta-lactamase domain-containing protein</fullName>
    </recommendedName>
</protein>
<dbReference type="GO" id="GO:0035312">
    <property type="term" value="F:5'-3' DNA exonuclease activity"/>
    <property type="evidence" value="ECO:0007669"/>
    <property type="project" value="TreeGrafter"/>
</dbReference>
<evidence type="ECO:0000256" key="2">
    <source>
        <dbReference type="ARBA" id="ARBA00010304"/>
    </source>
</evidence>
<name>A0A1B7TDG1_9ASCO</name>
<evidence type="ECO:0000313" key="8">
    <source>
        <dbReference type="Proteomes" id="UP000092321"/>
    </source>
</evidence>
<feature type="domain" description="DNA repair metallo-beta-lactamase" evidence="6">
    <location>
        <begin position="466"/>
        <end position="596"/>
    </location>
</feature>
<evidence type="ECO:0000256" key="5">
    <source>
        <dbReference type="ARBA" id="ARBA00023242"/>
    </source>
</evidence>
<evidence type="ECO:0000256" key="4">
    <source>
        <dbReference type="ARBA" id="ARBA00023204"/>
    </source>
</evidence>
<dbReference type="Pfam" id="PF07522">
    <property type="entry name" value="DRMBL"/>
    <property type="match status" value="1"/>
</dbReference>
<evidence type="ECO:0000259" key="6">
    <source>
        <dbReference type="Pfam" id="PF07522"/>
    </source>
</evidence>
<reference evidence="8" key="1">
    <citation type="journal article" date="2016" name="Proc. Natl. Acad. Sci. U.S.A.">
        <title>Comparative genomics of biotechnologically important yeasts.</title>
        <authorList>
            <person name="Riley R."/>
            <person name="Haridas S."/>
            <person name="Wolfe K.H."/>
            <person name="Lopes M.R."/>
            <person name="Hittinger C.T."/>
            <person name="Goeker M."/>
            <person name="Salamov A.A."/>
            <person name="Wisecaver J.H."/>
            <person name="Long T.M."/>
            <person name="Calvey C.H."/>
            <person name="Aerts A.L."/>
            <person name="Barry K.W."/>
            <person name="Choi C."/>
            <person name="Clum A."/>
            <person name="Coughlan A.Y."/>
            <person name="Deshpande S."/>
            <person name="Douglass A.P."/>
            <person name="Hanson S.J."/>
            <person name="Klenk H.-P."/>
            <person name="LaButti K.M."/>
            <person name="Lapidus A."/>
            <person name="Lindquist E.A."/>
            <person name="Lipzen A.M."/>
            <person name="Meier-Kolthoff J.P."/>
            <person name="Ohm R.A."/>
            <person name="Otillar R.P."/>
            <person name="Pangilinan J.L."/>
            <person name="Peng Y."/>
            <person name="Rokas A."/>
            <person name="Rosa C.A."/>
            <person name="Scheuner C."/>
            <person name="Sibirny A.A."/>
            <person name="Slot J.C."/>
            <person name="Stielow J.B."/>
            <person name="Sun H."/>
            <person name="Kurtzman C.P."/>
            <person name="Blackwell M."/>
            <person name="Grigoriev I.V."/>
            <person name="Jeffries T.W."/>
        </authorList>
    </citation>
    <scope>NUCLEOTIDE SEQUENCE [LARGE SCALE GENOMIC DNA]</scope>
    <source>
        <strain evidence="8">NRRL Y-1626</strain>
    </source>
</reference>
<evidence type="ECO:0000256" key="1">
    <source>
        <dbReference type="ARBA" id="ARBA00004123"/>
    </source>
</evidence>
<dbReference type="EMBL" id="LXPE01000013">
    <property type="protein sequence ID" value="OBA26792.1"/>
    <property type="molecule type" value="Genomic_DNA"/>
</dbReference>
<keyword evidence="3" id="KW-0227">DNA damage</keyword>
<sequence length="620" mass="73344">MDLNNTNKRKHLPQKKNIFDFYSTKKQKSKIRQETKVVEYLSLLSEEEEENNIELNNNDYTDEDDIIIIKEEKIIKKKETFKQEINVKKDIEAKEKVIIKEITFEFKTDILKRELALKTKVYRPSTATLEETHNTDPNVKKIPRYRVHSFPSEDNKELDKITVDYFPKNAVTKYHFISHLHSDHHVGFSKKWLSDNPETIIVLGYKNYLPFLYKFNLINYKSQLKPLENEYMNITERILVVPEDKPLKIYLNSSDNAYLEVKTIDANHCIGAVLFWIDYYDHLGVCKERILHTGDFRYNSKKMLPILKNYKFDKIYLDTTYISPVWNFTPKNELLELVSNFLQAKLLPTVMNDWFHKNNLIQKTLDSFFTVSIDNKTVKTIIALGSYTIGKEFLAAGLSEKFNNCPVILDKQGFRATFDLPNSNFIKSTDIQNDIIESFKKNDVIIFLGSIRDTKNIKTELKLYTVEKHFGKLLTISISLSGWNFYKWKGFFKNLDDDSLLPPFNKDSCLTLLEEFNNNEYVKRQYQLDEIFNSDLIFKKDFALDLGNLPKWIIRDDKDNKVIFWKLSYSDHSSYKELSDCCIDLDYDKIIPTVNNYKSDLLNYHIMLWKLCNEKRREKE</sequence>
<keyword evidence="5" id="KW-0539">Nucleus</keyword>
<organism evidence="7 8">
    <name type="scientific">Hanseniaspora valbyensis NRRL Y-1626</name>
    <dbReference type="NCBI Taxonomy" id="766949"/>
    <lineage>
        <taxon>Eukaryota</taxon>
        <taxon>Fungi</taxon>
        <taxon>Dikarya</taxon>
        <taxon>Ascomycota</taxon>
        <taxon>Saccharomycotina</taxon>
        <taxon>Saccharomycetes</taxon>
        <taxon>Saccharomycodales</taxon>
        <taxon>Saccharomycodaceae</taxon>
        <taxon>Hanseniaspora</taxon>
    </lineage>
</organism>
<dbReference type="GO" id="GO:0006303">
    <property type="term" value="P:double-strand break repair via nonhomologous end joining"/>
    <property type="evidence" value="ECO:0007669"/>
    <property type="project" value="TreeGrafter"/>
</dbReference>
<gene>
    <name evidence="7" type="ORF">HANVADRAFT_52828</name>
</gene>
<dbReference type="AlphaFoldDB" id="A0A1B7TDG1"/>
<dbReference type="GO" id="GO:0005634">
    <property type="term" value="C:nucleus"/>
    <property type="evidence" value="ECO:0007669"/>
    <property type="project" value="UniProtKB-SubCell"/>
</dbReference>
<evidence type="ECO:0000313" key="7">
    <source>
        <dbReference type="EMBL" id="OBA26792.1"/>
    </source>
</evidence>
<comment type="similarity">
    <text evidence="2">Belongs to the DNA repair metallo-beta-lactamase (DRMBL) family.</text>
</comment>
<dbReference type="GO" id="GO:0036297">
    <property type="term" value="P:interstrand cross-link repair"/>
    <property type="evidence" value="ECO:0007669"/>
    <property type="project" value="TreeGrafter"/>
</dbReference>
<keyword evidence="4" id="KW-0234">DNA repair</keyword>